<comment type="domain">
    <text evidence="8">The DHHC domain is required for palmitoyltransferase activity.</text>
</comment>
<comment type="similarity">
    <text evidence="7">Belongs to the DHHC palmitoyltransferase family. PFA5 subfamily.</text>
</comment>
<dbReference type="Pfam" id="PF01529">
    <property type="entry name" value="DHHC"/>
    <property type="match status" value="1"/>
</dbReference>
<proteinExistence type="inferred from homology"/>
<protein>
    <recommendedName>
        <fullName evidence="8">Palmitoyltransferase</fullName>
        <ecNumber evidence="8">2.3.1.225</ecNumber>
    </recommendedName>
</protein>
<keyword evidence="5 8" id="KW-0472">Membrane</keyword>
<evidence type="ECO:0000256" key="1">
    <source>
        <dbReference type="ARBA" id="ARBA00004141"/>
    </source>
</evidence>
<feature type="transmembrane region" description="Helical" evidence="8">
    <location>
        <begin position="33"/>
        <end position="50"/>
    </location>
</feature>
<dbReference type="InterPro" id="IPR039859">
    <property type="entry name" value="PFA4/ZDH16/20/ERF2-like"/>
</dbReference>
<dbReference type="GO" id="GO:0006612">
    <property type="term" value="P:protein targeting to membrane"/>
    <property type="evidence" value="ECO:0007669"/>
    <property type="project" value="TreeGrafter"/>
</dbReference>
<feature type="non-terminal residue" evidence="10">
    <location>
        <position position="271"/>
    </location>
</feature>
<dbReference type="GO" id="GO:0019706">
    <property type="term" value="F:protein-cysteine S-palmitoyltransferase activity"/>
    <property type="evidence" value="ECO:0007669"/>
    <property type="project" value="UniProtKB-EC"/>
</dbReference>
<dbReference type="AlphaFoldDB" id="A0A146KF96"/>
<dbReference type="EMBL" id="GDID01002505">
    <property type="protein sequence ID" value="JAP94101.1"/>
    <property type="molecule type" value="Transcribed_RNA"/>
</dbReference>
<keyword evidence="2 8" id="KW-0808">Transferase</keyword>
<feature type="non-terminal residue" evidence="10">
    <location>
        <position position="1"/>
    </location>
</feature>
<feature type="transmembrane region" description="Helical" evidence="8">
    <location>
        <begin position="62"/>
        <end position="83"/>
    </location>
</feature>
<evidence type="ECO:0000256" key="7">
    <source>
        <dbReference type="ARBA" id="ARBA00038298"/>
    </source>
</evidence>
<evidence type="ECO:0000256" key="6">
    <source>
        <dbReference type="ARBA" id="ARBA00023315"/>
    </source>
</evidence>
<evidence type="ECO:0000256" key="3">
    <source>
        <dbReference type="ARBA" id="ARBA00022692"/>
    </source>
</evidence>
<feature type="domain" description="Palmitoyltransferase DHHC" evidence="9">
    <location>
        <begin position="104"/>
        <end position="219"/>
    </location>
</feature>
<dbReference type="GO" id="GO:0016020">
    <property type="term" value="C:membrane"/>
    <property type="evidence" value="ECO:0007669"/>
    <property type="project" value="UniProtKB-SubCell"/>
</dbReference>
<feature type="transmembrane region" description="Helical" evidence="8">
    <location>
        <begin position="154"/>
        <end position="175"/>
    </location>
</feature>
<dbReference type="GO" id="GO:0005794">
    <property type="term" value="C:Golgi apparatus"/>
    <property type="evidence" value="ECO:0007669"/>
    <property type="project" value="TreeGrafter"/>
</dbReference>
<gene>
    <name evidence="10" type="ORF">TPC1_13366</name>
</gene>
<accession>A0A146KF96</accession>
<dbReference type="InterPro" id="IPR001594">
    <property type="entry name" value="Palmitoyltrfase_DHHC"/>
</dbReference>
<comment type="catalytic activity">
    <reaction evidence="8">
        <text>L-cysteinyl-[protein] + hexadecanoyl-CoA = S-hexadecanoyl-L-cysteinyl-[protein] + CoA</text>
        <dbReference type="Rhea" id="RHEA:36683"/>
        <dbReference type="Rhea" id="RHEA-COMP:10131"/>
        <dbReference type="Rhea" id="RHEA-COMP:11032"/>
        <dbReference type="ChEBI" id="CHEBI:29950"/>
        <dbReference type="ChEBI" id="CHEBI:57287"/>
        <dbReference type="ChEBI" id="CHEBI:57379"/>
        <dbReference type="ChEBI" id="CHEBI:74151"/>
        <dbReference type="EC" id="2.3.1.225"/>
    </reaction>
</comment>
<keyword evidence="3 8" id="KW-0812">Transmembrane</keyword>
<feature type="transmembrane region" description="Helical" evidence="8">
    <location>
        <begin position="187"/>
        <end position="209"/>
    </location>
</feature>
<dbReference type="EC" id="2.3.1.225" evidence="8"/>
<organism evidence="10">
    <name type="scientific">Trepomonas sp. PC1</name>
    <dbReference type="NCBI Taxonomy" id="1076344"/>
    <lineage>
        <taxon>Eukaryota</taxon>
        <taxon>Metamonada</taxon>
        <taxon>Diplomonadida</taxon>
        <taxon>Hexamitidae</taxon>
        <taxon>Hexamitinae</taxon>
        <taxon>Trepomonas</taxon>
    </lineage>
</organism>
<dbReference type="PANTHER" id="PTHR22883:SF23">
    <property type="entry name" value="PALMITOYLTRANSFERASE ZDHHC6"/>
    <property type="match status" value="1"/>
</dbReference>
<evidence type="ECO:0000256" key="2">
    <source>
        <dbReference type="ARBA" id="ARBA00022679"/>
    </source>
</evidence>
<dbReference type="PROSITE" id="PS50216">
    <property type="entry name" value="DHHC"/>
    <property type="match status" value="1"/>
</dbReference>
<keyword evidence="6 8" id="KW-0012">Acyltransferase</keyword>
<evidence type="ECO:0000256" key="8">
    <source>
        <dbReference type="RuleBase" id="RU079119"/>
    </source>
</evidence>
<evidence type="ECO:0000313" key="10">
    <source>
        <dbReference type="EMBL" id="JAP94101.1"/>
    </source>
</evidence>
<evidence type="ECO:0000256" key="4">
    <source>
        <dbReference type="ARBA" id="ARBA00022989"/>
    </source>
</evidence>
<comment type="subcellular location">
    <subcellularLocation>
        <location evidence="1">Membrane</location>
        <topology evidence="1">Multi-pass membrane protein</topology>
    </subcellularLocation>
</comment>
<evidence type="ECO:0000259" key="9">
    <source>
        <dbReference type="Pfam" id="PF01529"/>
    </source>
</evidence>
<dbReference type="PANTHER" id="PTHR22883">
    <property type="entry name" value="ZINC FINGER DHHC DOMAIN CONTAINING PROTEIN"/>
    <property type="match status" value="1"/>
</dbReference>
<sequence length="271" mass="32025">ILMFIEIILNKISFEKRSLSPQRTLKKQELLSFFWHLFLTTIGMVLYLTVGRHAFNKKIQKIFSLSVFIYSFIQYLTSLITIITMDPGFVTKNKIKIVSETDQNAEYCEKCAQIKPERTHHCSKCGFCVDMFDHHCPYVLNCIGRNSFPYFFKFLVYATLSSFLSIIQVPISFVRNRLYADLHIIKLILLVFTWYFSIIGFVFPLLMLMSSVKRMRTDLLIIERRQIMQLIRSSADKTEIKRLRKLLRTPVSPIRKFAGKNWFWFLIKVGQ</sequence>
<reference evidence="10" key="1">
    <citation type="submission" date="2015-07" db="EMBL/GenBank/DDBJ databases">
        <title>Adaptation to a free-living lifestyle via gene acquisitions in the diplomonad Trepomonas sp. PC1.</title>
        <authorList>
            <person name="Xu F."/>
            <person name="Jerlstrom-Hultqvist J."/>
            <person name="Kolisko M."/>
            <person name="Simpson A.G.B."/>
            <person name="Roger A.J."/>
            <person name="Svard S.G."/>
            <person name="Andersson J.O."/>
        </authorList>
    </citation>
    <scope>NUCLEOTIDE SEQUENCE</scope>
    <source>
        <strain evidence="10">PC1</strain>
    </source>
</reference>
<name>A0A146KF96_9EUKA</name>
<evidence type="ECO:0000256" key="5">
    <source>
        <dbReference type="ARBA" id="ARBA00023136"/>
    </source>
</evidence>
<dbReference type="GO" id="GO:0005783">
    <property type="term" value="C:endoplasmic reticulum"/>
    <property type="evidence" value="ECO:0007669"/>
    <property type="project" value="TreeGrafter"/>
</dbReference>
<keyword evidence="4 8" id="KW-1133">Transmembrane helix</keyword>